<dbReference type="PATRIC" id="fig|269796.9.peg.2675"/>
<accession>Q2RR82</accession>
<dbReference type="EMBL" id="CP000230">
    <property type="protein sequence ID" value="ABC23363.1"/>
    <property type="molecule type" value="Genomic_DNA"/>
</dbReference>
<dbReference type="HOGENOM" id="CLU_2525369_0_0_5"/>
<sequence>MAIKNPKVFFLGELKPPPKPGTEKENVRPQKIIPVATQEMIAPLDLTGRLFTLDALHCQKTFEIARQAGNHLLVQAKINQFPPV</sequence>
<reference evidence="1 2" key="1">
    <citation type="journal article" date="2011" name="Stand. Genomic Sci.">
        <title>Complete genome sequence of Rhodospirillum rubrum type strain (S1).</title>
        <authorList>
            <person name="Munk A.C."/>
            <person name="Copeland A."/>
            <person name="Lucas S."/>
            <person name="Lapidus A."/>
            <person name="Del Rio T.G."/>
            <person name="Barry K."/>
            <person name="Detter J.C."/>
            <person name="Hammon N."/>
            <person name="Israni S."/>
            <person name="Pitluck S."/>
            <person name="Brettin T."/>
            <person name="Bruce D."/>
            <person name="Han C."/>
            <person name="Tapia R."/>
            <person name="Gilna P."/>
            <person name="Schmutz J."/>
            <person name="Larimer F."/>
            <person name="Land M."/>
            <person name="Kyrpides N.C."/>
            <person name="Mavromatis K."/>
            <person name="Richardson P."/>
            <person name="Rohde M."/>
            <person name="Goker M."/>
            <person name="Klenk H.P."/>
            <person name="Zhang Y."/>
            <person name="Roberts G.P."/>
            <person name="Reslewic S."/>
            <person name="Schwartz D.C."/>
        </authorList>
    </citation>
    <scope>NUCLEOTIDE SEQUENCE [LARGE SCALE GENOMIC DNA]</scope>
    <source>
        <strain evidence="2">ATCC 11170 / ATH 1.1.1 / DSM 467 / LMG 4362 / NCIMB 8255 / S1</strain>
    </source>
</reference>
<dbReference type="Proteomes" id="UP000001929">
    <property type="component" value="Chromosome"/>
</dbReference>
<protein>
    <submittedName>
        <fullName evidence="1">Uncharacterized protein</fullName>
    </submittedName>
</protein>
<dbReference type="EnsemblBacteria" id="ABC23363">
    <property type="protein sequence ID" value="ABC23363"/>
    <property type="gene ID" value="Rru_A2566"/>
</dbReference>
<organism evidence="1 2">
    <name type="scientific">Rhodospirillum rubrum (strain ATCC 11170 / ATH 1.1.1 / DSM 467 / LMG 4362 / NCIMB 8255 / S1)</name>
    <dbReference type="NCBI Taxonomy" id="269796"/>
    <lineage>
        <taxon>Bacteria</taxon>
        <taxon>Pseudomonadati</taxon>
        <taxon>Pseudomonadota</taxon>
        <taxon>Alphaproteobacteria</taxon>
        <taxon>Rhodospirillales</taxon>
        <taxon>Rhodospirillaceae</taxon>
        <taxon>Rhodospirillum</taxon>
    </lineage>
</organism>
<name>Q2RR82_RHORT</name>
<evidence type="ECO:0000313" key="2">
    <source>
        <dbReference type="Proteomes" id="UP000001929"/>
    </source>
</evidence>
<dbReference type="RefSeq" id="WP_011390316.1">
    <property type="nucleotide sequence ID" value="NC_007643.1"/>
</dbReference>
<gene>
    <name evidence="1" type="ordered locus">Rru_A2566</name>
</gene>
<dbReference type="STRING" id="269796.Rru_A2566"/>
<proteinExistence type="predicted"/>
<keyword evidence="2" id="KW-1185">Reference proteome</keyword>
<evidence type="ECO:0000313" key="1">
    <source>
        <dbReference type="EMBL" id="ABC23363.1"/>
    </source>
</evidence>
<dbReference type="KEGG" id="rru:Rru_A2566"/>
<dbReference type="AlphaFoldDB" id="Q2RR82"/>